<comment type="caution">
    <text evidence="10">The sequence shown here is derived from an EMBL/GenBank/DDBJ whole genome shotgun (WGS) entry which is preliminary data.</text>
</comment>
<evidence type="ECO:0000313" key="11">
    <source>
        <dbReference type="Proteomes" id="UP000241158"/>
    </source>
</evidence>
<keyword evidence="4 8" id="KW-0479">Metal-binding</keyword>
<dbReference type="HAMAP" id="MF_00265">
    <property type="entry name" value="VapC_Nob1"/>
    <property type="match status" value="1"/>
</dbReference>
<dbReference type="InterPro" id="IPR002716">
    <property type="entry name" value="PIN_dom"/>
</dbReference>
<dbReference type="Gene3D" id="3.40.50.1010">
    <property type="entry name" value="5'-nuclease"/>
    <property type="match status" value="1"/>
</dbReference>
<organism evidence="10 11">
    <name type="scientific">Phyllobacterium endophyticum</name>
    <dbReference type="NCBI Taxonomy" id="1149773"/>
    <lineage>
        <taxon>Bacteria</taxon>
        <taxon>Pseudomonadati</taxon>
        <taxon>Pseudomonadota</taxon>
        <taxon>Alphaproteobacteria</taxon>
        <taxon>Hyphomicrobiales</taxon>
        <taxon>Phyllobacteriaceae</taxon>
        <taxon>Phyllobacterium</taxon>
    </lineage>
</organism>
<evidence type="ECO:0000256" key="8">
    <source>
        <dbReference type="HAMAP-Rule" id="MF_00265"/>
    </source>
</evidence>
<evidence type="ECO:0000256" key="1">
    <source>
        <dbReference type="ARBA" id="ARBA00001946"/>
    </source>
</evidence>
<evidence type="ECO:0000259" key="9">
    <source>
        <dbReference type="Pfam" id="PF01850"/>
    </source>
</evidence>
<evidence type="ECO:0000256" key="4">
    <source>
        <dbReference type="ARBA" id="ARBA00022723"/>
    </source>
</evidence>
<dbReference type="Proteomes" id="UP000241158">
    <property type="component" value="Unassembled WGS sequence"/>
</dbReference>
<accession>A0A2P7B1Q0</accession>
<dbReference type="EC" id="3.1.-.-" evidence="8"/>
<dbReference type="SUPFAM" id="SSF88723">
    <property type="entry name" value="PIN domain-like"/>
    <property type="match status" value="1"/>
</dbReference>
<feature type="domain" description="PIN" evidence="9">
    <location>
        <begin position="5"/>
        <end position="126"/>
    </location>
</feature>
<dbReference type="RefSeq" id="WP_106715714.1">
    <property type="nucleotide sequence ID" value="NZ_JACHXT010000004.1"/>
</dbReference>
<reference evidence="11" key="1">
    <citation type="submission" date="2017-11" db="EMBL/GenBank/DDBJ databases">
        <authorList>
            <person name="Kuznetsova I."/>
            <person name="Sazanova A."/>
            <person name="Chirak E."/>
            <person name="Safronova V."/>
            <person name="Willems A."/>
        </authorList>
    </citation>
    <scope>NUCLEOTIDE SEQUENCE [LARGE SCALE GENOMIC DNA]</scope>
    <source>
        <strain evidence="11">PEPV15</strain>
    </source>
</reference>
<dbReference type="InterPro" id="IPR029060">
    <property type="entry name" value="PIN-like_dom_sf"/>
</dbReference>
<dbReference type="Pfam" id="PF01850">
    <property type="entry name" value="PIN"/>
    <property type="match status" value="1"/>
</dbReference>
<dbReference type="GO" id="GO:0016787">
    <property type="term" value="F:hydrolase activity"/>
    <property type="evidence" value="ECO:0007669"/>
    <property type="project" value="UniProtKB-KW"/>
</dbReference>
<feature type="binding site" evidence="8">
    <location>
        <position position="99"/>
    </location>
    <ligand>
        <name>Mg(2+)</name>
        <dbReference type="ChEBI" id="CHEBI:18420"/>
    </ligand>
</feature>
<proteinExistence type="inferred from homology"/>
<comment type="cofactor">
    <cofactor evidence="1 8">
        <name>Mg(2+)</name>
        <dbReference type="ChEBI" id="CHEBI:18420"/>
    </cofactor>
</comment>
<dbReference type="EMBL" id="PGGN01000001">
    <property type="protein sequence ID" value="PSH60399.1"/>
    <property type="molecule type" value="Genomic_DNA"/>
</dbReference>
<keyword evidence="5 8" id="KW-0378">Hydrolase</keyword>
<comment type="function">
    <text evidence="8">Toxic component of a toxin-antitoxin (TA) system. An RNase.</text>
</comment>
<dbReference type="PANTHER" id="PTHR33653:SF1">
    <property type="entry name" value="RIBONUCLEASE VAPC2"/>
    <property type="match status" value="1"/>
</dbReference>
<feature type="binding site" evidence="8">
    <location>
        <position position="8"/>
    </location>
    <ligand>
        <name>Mg(2+)</name>
        <dbReference type="ChEBI" id="CHEBI:18420"/>
    </ligand>
</feature>
<keyword evidence="11" id="KW-1185">Reference proteome</keyword>
<evidence type="ECO:0000256" key="6">
    <source>
        <dbReference type="ARBA" id="ARBA00022842"/>
    </source>
</evidence>
<dbReference type="GO" id="GO:0090729">
    <property type="term" value="F:toxin activity"/>
    <property type="evidence" value="ECO:0007669"/>
    <property type="project" value="UniProtKB-KW"/>
</dbReference>
<evidence type="ECO:0000256" key="3">
    <source>
        <dbReference type="ARBA" id="ARBA00022722"/>
    </source>
</evidence>
<keyword evidence="6 8" id="KW-0460">Magnesium</keyword>
<keyword evidence="3 8" id="KW-0540">Nuclease</keyword>
<protein>
    <recommendedName>
        <fullName evidence="8">Ribonuclease VapC</fullName>
        <shortName evidence="8">RNase VapC</shortName>
        <ecNumber evidence="8">3.1.-.-</ecNumber>
    </recommendedName>
    <alternativeName>
        <fullName evidence="8">Toxin VapC</fullName>
    </alternativeName>
</protein>
<evidence type="ECO:0000256" key="7">
    <source>
        <dbReference type="ARBA" id="ARBA00038093"/>
    </source>
</evidence>
<dbReference type="GO" id="GO:0004540">
    <property type="term" value="F:RNA nuclease activity"/>
    <property type="evidence" value="ECO:0007669"/>
    <property type="project" value="InterPro"/>
</dbReference>
<dbReference type="InterPro" id="IPR050556">
    <property type="entry name" value="Type_II_TA_system_RNase"/>
</dbReference>
<dbReference type="OrthoDB" id="9796690at2"/>
<dbReference type="PANTHER" id="PTHR33653">
    <property type="entry name" value="RIBONUCLEASE VAPC2"/>
    <property type="match status" value="1"/>
</dbReference>
<name>A0A2P7B1Q0_9HYPH</name>
<evidence type="ECO:0000256" key="5">
    <source>
        <dbReference type="ARBA" id="ARBA00022801"/>
    </source>
</evidence>
<dbReference type="GO" id="GO:0000287">
    <property type="term" value="F:magnesium ion binding"/>
    <property type="evidence" value="ECO:0007669"/>
    <property type="project" value="UniProtKB-UniRule"/>
</dbReference>
<evidence type="ECO:0000256" key="2">
    <source>
        <dbReference type="ARBA" id="ARBA00022649"/>
    </source>
</evidence>
<dbReference type="InterPro" id="IPR022907">
    <property type="entry name" value="VapC_family"/>
</dbReference>
<keyword evidence="2 8" id="KW-1277">Toxin-antitoxin system</keyword>
<comment type="similarity">
    <text evidence="7 8">Belongs to the PINc/VapC protein family.</text>
</comment>
<gene>
    <name evidence="8" type="primary">vapC</name>
    <name evidence="10" type="ORF">CU100_06880</name>
</gene>
<evidence type="ECO:0000313" key="10">
    <source>
        <dbReference type="EMBL" id="PSH60399.1"/>
    </source>
</evidence>
<keyword evidence="8" id="KW-0800">Toxin</keyword>
<dbReference type="CDD" id="cd18748">
    <property type="entry name" value="PIN_VapC4-5_FitB-like"/>
    <property type="match status" value="1"/>
</dbReference>
<sequence length="133" mass="14707">MSHIYMLDANIISEFVRSPHGDVASKVNDNEGPRFCTSIIVAAEIRYGVAKKKSDKLRVRIEAIFSAIDILPFDHPADHHYGRIRAELQALGTPIGANDLLIAAHACATGTILVTDNLREFSRVPGLRTENWL</sequence>
<dbReference type="AlphaFoldDB" id="A0A2P7B1Q0"/>